<protein>
    <submittedName>
        <fullName evidence="1">Non-classical phosphatidylinositol transfer protein (PITP)</fullName>
    </submittedName>
</protein>
<proteinExistence type="predicted"/>
<accession>A0ACC1JHB4</accession>
<name>A0ACC1JHB4_9FUNG</name>
<dbReference type="Proteomes" id="UP001150603">
    <property type="component" value="Unassembled WGS sequence"/>
</dbReference>
<evidence type="ECO:0000313" key="1">
    <source>
        <dbReference type="EMBL" id="KAJ1951114.1"/>
    </source>
</evidence>
<dbReference type="EMBL" id="JANBPW010000057">
    <property type="protein sequence ID" value="KAJ1951114.1"/>
    <property type="molecule type" value="Genomic_DNA"/>
</dbReference>
<sequence>MSQHFTDEEKEQLTKLREQLPDIIHAAEKQSKEPVVSSIWGVPLLDNDGTDARVDVILVKFLRARPNDLPAAATMLTNTLKWRAEFKIDELLDEKFPDVFQQVGYTYKRDKLGRPVTYNVYGGLDNKQVFGDLERFLRWRVQLMESGMRQLDFITSSYMVQVHDYNGVGLFSFDKDARAASKATIQVLSDNYPETLAVKVFSYVPSWGETVFNIIGRWLSEETKKKFVVVSKASAEKTLAEIIGKENLPEKYGGSVGFSEKAESDPKAGVVPPEAATAHVDPVENAPVPTGVSE</sequence>
<organism evidence="1 2">
    <name type="scientific">Linderina macrospora</name>
    <dbReference type="NCBI Taxonomy" id="4868"/>
    <lineage>
        <taxon>Eukaryota</taxon>
        <taxon>Fungi</taxon>
        <taxon>Fungi incertae sedis</taxon>
        <taxon>Zoopagomycota</taxon>
        <taxon>Kickxellomycotina</taxon>
        <taxon>Kickxellomycetes</taxon>
        <taxon>Kickxellales</taxon>
        <taxon>Kickxellaceae</taxon>
        <taxon>Linderina</taxon>
    </lineage>
</organism>
<evidence type="ECO:0000313" key="2">
    <source>
        <dbReference type="Proteomes" id="UP001150603"/>
    </source>
</evidence>
<reference evidence="1" key="1">
    <citation type="submission" date="2022-07" db="EMBL/GenBank/DDBJ databases">
        <title>Phylogenomic reconstructions and comparative analyses of Kickxellomycotina fungi.</title>
        <authorList>
            <person name="Reynolds N.K."/>
            <person name="Stajich J.E."/>
            <person name="Barry K."/>
            <person name="Grigoriev I.V."/>
            <person name="Crous P."/>
            <person name="Smith M.E."/>
        </authorList>
    </citation>
    <scope>NUCLEOTIDE SEQUENCE</scope>
    <source>
        <strain evidence="1">NRRL 5244</strain>
    </source>
</reference>
<keyword evidence="2" id="KW-1185">Reference proteome</keyword>
<gene>
    <name evidence="1" type="primary">SFH5</name>
    <name evidence="1" type="ORF">FBU59_000346</name>
</gene>
<comment type="caution">
    <text evidence="1">The sequence shown here is derived from an EMBL/GenBank/DDBJ whole genome shotgun (WGS) entry which is preliminary data.</text>
</comment>
<feature type="non-terminal residue" evidence="1">
    <location>
        <position position="294"/>
    </location>
</feature>